<dbReference type="EMBL" id="OCNE01000002">
    <property type="protein sequence ID" value="SOD60416.1"/>
    <property type="molecule type" value="Genomic_DNA"/>
</dbReference>
<name>A0A286DP42_9ACTN</name>
<evidence type="ECO:0000313" key="12">
    <source>
        <dbReference type="EMBL" id="SOD60416.1"/>
    </source>
</evidence>
<reference evidence="12 13" key="1">
    <citation type="submission" date="2017-09" db="EMBL/GenBank/DDBJ databases">
        <authorList>
            <person name="Ehlers B."/>
            <person name="Leendertz F.H."/>
        </authorList>
    </citation>
    <scope>NUCLEOTIDE SEQUENCE [LARGE SCALE GENOMIC DNA]</scope>
    <source>
        <strain evidence="12 13">CGMCC 4.7095</strain>
    </source>
</reference>
<feature type="domain" description="Beta-ketoacyl-[acyl-carrier-protein] synthase III N-terminal" evidence="11">
    <location>
        <begin position="119"/>
        <end position="196"/>
    </location>
</feature>
<evidence type="ECO:0000256" key="4">
    <source>
        <dbReference type="ARBA" id="ARBA00022679"/>
    </source>
</evidence>
<keyword evidence="9" id="KW-0511">Multifunctional enzyme</keyword>
<dbReference type="InterPro" id="IPR013747">
    <property type="entry name" value="ACP_syn_III_C"/>
</dbReference>
<sequence>MPSSTVPRAPLGAPHARVLGVGGYRPTRVVPNDEIVHRIDSSDQWIRERSGIAERRWAGPEETVAAMGAIAGAKALAQAGVTAERLGAVVVATSTHFAQLPAVATDIAERVGARGAAAFDLGAACAGFTHGLALAADMVRGGSAEYVLLVGSERMSDLIDHDDRATAFLFGDGAGAVVVGPSPTPGIGPVVWGADGSQRSAIEQTASWLELREDPGRSFPALTMRGQQVFRWAVYEMAKAARDALDVAGVTADQLDAFVPHQANLRIVEALAKAIGLPGEVPIARDVVDSGNTSAASVPLAIERLLSGGEAPSGGLALTIGFGAGLSHAAQVLTLP</sequence>
<keyword evidence="5 9" id="KW-0276">Fatty acid metabolism</keyword>
<keyword evidence="3 9" id="KW-0444">Lipid biosynthesis</keyword>
<dbReference type="GO" id="GO:0005737">
    <property type="term" value="C:cytoplasm"/>
    <property type="evidence" value="ECO:0007669"/>
    <property type="project" value="UniProtKB-SubCell"/>
</dbReference>
<evidence type="ECO:0000259" key="11">
    <source>
        <dbReference type="Pfam" id="PF08545"/>
    </source>
</evidence>
<evidence type="ECO:0000256" key="1">
    <source>
        <dbReference type="ARBA" id="ARBA00008642"/>
    </source>
</evidence>
<dbReference type="GO" id="GO:0004315">
    <property type="term" value="F:3-oxoacyl-[acyl-carrier-protein] synthase activity"/>
    <property type="evidence" value="ECO:0007669"/>
    <property type="project" value="InterPro"/>
</dbReference>
<protein>
    <recommendedName>
        <fullName evidence="9">Beta-ketoacyl-[acyl-carrier-protein] synthase III</fullName>
        <shortName evidence="9">Beta-ketoacyl-ACP synthase III</shortName>
        <shortName evidence="9">KAS III</shortName>
        <ecNumber evidence="9">2.3.1.180</ecNumber>
    </recommendedName>
    <alternativeName>
        <fullName evidence="9">3-oxoacyl-[acyl-carrier-protein] synthase 3</fullName>
    </alternativeName>
    <alternativeName>
        <fullName evidence="9">3-oxoacyl-[acyl-carrier-protein] synthase III</fullName>
    </alternativeName>
</protein>
<dbReference type="NCBIfam" id="TIGR00747">
    <property type="entry name" value="fabH"/>
    <property type="match status" value="1"/>
</dbReference>
<dbReference type="SUPFAM" id="SSF53901">
    <property type="entry name" value="Thiolase-like"/>
    <property type="match status" value="1"/>
</dbReference>
<keyword evidence="6 9" id="KW-0443">Lipid metabolism</keyword>
<evidence type="ECO:0000256" key="2">
    <source>
        <dbReference type="ARBA" id="ARBA00022490"/>
    </source>
</evidence>
<dbReference type="UniPathway" id="UPA00094"/>
<keyword evidence="2 9" id="KW-0963">Cytoplasm</keyword>
<dbReference type="GO" id="GO:0044550">
    <property type="term" value="P:secondary metabolite biosynthetic process"/>
    <property type="evidence" value="ECO:0007669"/>
    <property type="project" value="TreeGrafter"/>
</dbReference>
<evidence type="ECO:0000256" key="8">
    <source>
        <dbReference type="ARBA" id="ARBA00023315"/>
    </source>
</evidence>
<dbReference type="Pfam" id="PF08541">
    <property type="entry name" value="ACP_syn_III_C"/>
    <property type="match status" value="1"/>
</dbReference>
<evidence type="ECO:0000256" key="3">
    <source>
        <dbReference type="ARBA" id="ARBA00022516"/>
    </source>
</evidence>
<accession>A0A286DP42</accession>
<keyword evidence="4 9" id="KW-0808">Transferase</keyword>
<organism evidence="12 13">
    <name type="scientific">Streptomyces zhaozhouensis</name>
    <dbReference type="NCBI Taxonomy" id="1300267"/>
    <lineage>
        <taxon>Bacteria</taxon>
        <taxon>Bacillati</taxon>
        <taxon>Actinomycetota</taxon>
        <taxon>Actinomycetes</taxon>
        <taxon>Kitasatosporales</taxon>
        <taxon>Streptomycetaceae</taxon>
        <taxon>Streptomyces</taxon>
    </lineage>
</organism>
<comment type="subcellular location">
    <subcellularLocation>
        <location evidence="9">Cytoplasm</location>
    </subcellularLocation>
</comment>
<dbReference type="InterPro" id="IPR013751">
    <property type="entry name" value="ACP_syn_III_N"/>
</dbReference>
<keyword evidence="13" id="KW-1185">Reference proteome</keyword>
<comment type="subunit">
    <text evidence="9">Homodimer.</text>
</comment>
<dbReference type="Proteomes" id="UP000219072">
    <property type="component" value="Unassembled WGS sequence"/>
</dbReference>
<comment type="pathway">
    <text evidence="9">Lipid metabolism; fatty acid biosynthesis.</text>
</comment>
<feature type="region of interest" description="ACP-binding" evidence="9">
    <location>
        <begin position="262"/>
        <end position="266"/>
    </location>
</feature>
<dbReference type="Gene3D" id="3.40.47.10">
    <property type="match status" value="2"/>
</dbReference>
<evidence type="ECO:0000256" key="7">
    <source>
        <dbReference type="ARBA" id="ARBA00023160"/>
    </source>
</evidence>
<evidence type="ECO:0000313" key="13">
    <source>
        <dbReference type="Proteomes" id="UP000219072"/>
    </source>
</evidence>
<evidence type="ECO:0000256" key="6">
    <source>
        <dbReference type="ARBA" id="ARBA00023098"/>
    </source>
</evidence>
<evidence type="ECO:0000259" key="10">
    <source>
        <dbReference type="Pfam" id="PF08541"/>
    </source>
</evidence>
<dbReference type="PANTHER" id="PTHR34069:SF2">
    <property type="entry name" value="BETA-KETOACYL-[ACYL-CARRIER-PROTEIN] SYNTHASE III"/>
    <property type="match status" value="1"/>
</dbReference>
<gene>
    <name evidence="9" type="primary">fabH</name>
    <name evidence="12" type="ORF">SAMN06297387_102123</name>
</gene>
<dbReference type="EC" id="2.3.1.180" evidence="9"/>
<dbReference type="HAMAP" id="MF_01815">
    <property type="entry name" value="FabH"/>
    <property type="match status" value="1"/>
</dbReference>
<proteinExistence type="inferred from homology"/>
<comment type="function">
    <text evidence="9">Catalyzes the condensation reaction of fatty acid synthesis by the addition to an acyl acceptor of two carbons from malonyl-ACP. Catalyzes the first condensation reaction which initiates fatty acid synthesis and may therefore play a role in governing the total rate of fatty acid production. Possesses both acetoacetyl-ACP synthase and acetyl transacylase activities. Its substrate specificity determines the biosynthesis of branched-chain and/or straight-chain of fatty acids.</text>
</comment>
<dbReference type="Pfam" id="PF08545">
    <property type="entry name" value="ACP_syn_III"/>
    <property type="match status" value="1"/>
</dbReference>
<dbReference type="GO" id="GO:0033818">
    <property type="term" value="F:beta-ketoacyl-acyl-carrier-protein synthase III activity"/>
    <property type="evidence" value="ECO:0007669"/>
    <property type="project" value="UniProtKB-UniRule"/>
</dbReference>
<dbReference type="AlphaFoldDB" id="A0A286DP42"/>
<comment type="domain">
    <text evidence="9">The last Arg residue of the ACP-binding site is essential for the weak association between ACP/AcpP and FabH.</text>
</comment>
<keyword evidence="8 9" id="KW-0012">Acyltransferase</keyword>
<dbReference type="RefSeq" id="WP_097229555.1">
    <property type="nucleotide sequence ID" value="NZ_OCNE01000002.1"/>
</dbReference>
<feature type="domain" description="Beta-ketoacyl-[acyl-carrier-protein] synthase III C-terminal" evidence="10">
    <location>
        <begin position="245"/>
        <end position="334"/>
    </location>
</feature>
<dbReference type="InterPro" id="IPR016039">
    <property type="entry name" value="Thiolase-like"/>
</dbReference>
<evidence type="ECO:0000256" key="9">
    <source>
        <dbReference type="HAMAP-Rule" id="MF_01815"/>
    </source>
</evidence>
<dbReference type="InterPro" id="IPR004655">
    <property type="entry name" value="FabH"/>
</dbReference>
<feature type="active site" evidence="9">
    <location>
        <position position="125"/>
    </location>
</feature>
<comment type="catalytic activity">
    <reaction evidence="9">
        <text>malonyl-[ACP] + acetyl-CoA + H(+) = 3-oxobutanoyl-[ACP] + CO2 + CoA</text>
        <dbReference type="Rhea" id="RHEA:12080"/>
        <dbReference type="Rhea" id="RHEA-COMP:9623"/>
        <dbReference type="Rhea" id="RHEA-COMP:9625"/>
        <dbReference type="ChEBI" id="CHEBI:15378"/>
        <dbReference type="ChEBI" id="CHEBI:16526"/>
        <dbReference type="ChEBI" id="CHEBI:57287"/>
        <dbReference type="ChEBI" id="CHEBI:57288"/>
        <dbReference type="ChEBI" id="CHEBI:78449"/>
        <dbReference type="ChEBI" id="CHEBI:78450"/>
        <dbReference type="EC" id="2.3.1.180"/>
    </reaction>
</comment>
<dbReference type="PANTHER" id="PTHR34069">
    <property type="entry name" value="3-OXOACYL-[ACYL-CARRIER-PROTEIN] SYNTHASE 3"/>
    <property type="match status" value="1"/>
</dbReference>
<dbReference type="GO" id="GO:0006633">
    <property type="term" value="P:fatty acid biosynthetic process"/>
    <property type="evidence" value="ECO:0007669"/>
    <property type="project" value="UniProtKB-UniRule"/>
</dbReference>
<dbReference type="CDD" id="cd00830">
    <property type="entry name" value="KAS_III"/>
    <property type="match status" value="1"/>
</dbReference>
<feature type="active site" evidence="9">
    <location>
        <position position="261"/>
    </location>
</feature>
<keyword evidence="7 9" id="KW-0275">Fatty acid biosynthesis</keyword>
<feature type="active site" evidence="9">
    <location>
        <position position="292"/>
    </location>
</feature>
<dbReference type="OrthoDB" id="9815506at2"/>
<evidence type="ECO:0000256" key="5">
    <source>
        <dbReference type="ARBA" id="ARBA00022832"/>
    </source>
</evidence>
<dbReference type="NCBIfam" id="NF006829">
    <property type="entry name" value="PRK09352.1"/>
    <property type="match status" value="1"/>
</dbReference>
<comment type="similarity">
    <text evidence="1 9">Belongs to the thiolase-like superfamily. FabH family.</text>
</comment>